<proteinExistence type="predicted"/>
<gene>
    <name evidence="3" type="ORF">SBAD_LOCUS6149</name>
</gene>
<dbReference type="Proteomes" id="UP000270296">
    <property type="component" value="Unassembled WGS sequence"/>
</dbReference>
<evidence type="ECO:0000256" key="1">
    <source>
        <dbReference type="SAM" id="Coils"/>
    </source>
</evidence>
<dbReference type="AlphaFoldDB" id="A0A183IRA2"/>
<feature type="coiled-coil region" evidence="1">
    <location>
        <begin position="293"/>
        <end position="320"/>
    </location>
</feature>
<dbReference type="EMBL" id="UZAM01009524">
    <property type="protein sequence ID" value="VDP09366.1"/>
    <property type="molecule type" value="Genomic_DNA"/>
</dbReference>
<evidence type="ECO:0000256" key="2">
    <source>
        <dbReference type="SAM" id="MobiDB-lite"/>
    </source>
</evidence>
<feature type="coiled-coil region" evidence="1">
    <location>
        <begin position="92"/>
        <end position="119"/>
    </location>
</feature>
<evidence type="ECO:0000313" key="4">
    <source>
        <dbReference type="Proteomes" id="UP000270296"/>
    </source>
</evidence>
<feature type="region of interest" description="Disordered" evidence="2">
    <location>
        <begin position="243"/>
        <end position="265"/>
    </location>
</feature>
<protein>
    <submittedName>
        <fullName evidence="5">DUF4201 domain-containing protein</fullName>
    </submittedName>
</protein>
<dbReference type="WBParaSite" id="SBAD_0000638701-mRNA-1">
    <property type="protein sequence ID" value="SBAD_0000638701-mRNA-1"/>
    <property type="gene ID" value="SBAD_0000638701"/>
</dbReference>
<evidence type="ECO:0000313" key="3">
    <source>
        <dbReference type="EMBL" id="VDP09366.1"/>
    </source>
</evidence>
<name>A0A183IRA2_9BILA</name>
<sequence>MDQQLELPYETVQSQETTESKDSARRTVFVEALCSSSCKGSGDEAFLNELSSMLTTLGSDEERLNNLVEVAKKHGIEQEQLVHVIATGIKAQENIKNSIDEQKREIEALENVISEFYVAANELYQALPQKAKDYTEDNMPLEISQKTAGASSGEKASIMTNKLIMAVAHLLYRSEMKSMKSSEKLSLDQEPEAAVLEAVLKTRKETLELYDEEIKRTEQKVCKLCTSLKQAFRKVAGVESVNGAETSPKHDPFDMTSIDSGSPKAVITNDSRTKMSEECVLFYGAIQYVRSLLKVIEEQRKNAENCLRSTKRKLDELQMDARLLKLGLRRADAQAKEFVASRPLNINLETANWEGELVGALRSVLKNFRAIQQTVENESFQQSLCKIHLENKANNCEEQIMIIQQHIQEEYDQMKRLKGYLECQLVNMRAELKRTREETEQIKEMNARYNGSMEQQLIKVRQVVDAGVNLGKEIKRKMPSRSCKFDQQEKRLREKTNDLLKEQKMLRETLKMILEQLEKTETQMHQQSKVTSLKIRDTFQRFKAAEQRRLQVQTKRRAVEQCKHDDEIQRTWEMILLEHEHRRKTEKFLNVEKSLEELKKETEALRSRLVGKSLQCDRVKEDIRGREKDLKRAKETQQQLQQKKKEMQEVLRNIQGETER</sequence>
<keyword evidence="4" id="KW-1185">Reference proteome</keyword>
<reference evidence="5" key="1">
    <citation type="submission" date="2016-06" db="UniProtKB">
        <authorList>
            <consortium name="WormBaseParasite"/>
        </authorList>
    </citation>
    <scope>IDENTIFICATION</scope>
</reference>
<feature type="region of interest" description="Disordered" evidence="2">
    <location>
        <begin position="1"/>
        <end position="21"/>
    </location>
</feature>
<keyword evidence="1" id="KW-0175">Coiled coil</keyword>
<feature type="region of interest" description="Disordered" evidence="2">
    <location>
        <begin position="627"/>
        <end position="660"/>
    </location>
</feature>
<organism evidence="5">
    <name type="scientific">Soboliphyme baturini</name>
    <dbReference type="NCBI Taxonomy" id="241478"/>
    <lineage>
        <taxon>Eukaryota</taxon>
        <taxon>Metazoa</taxon>
        <taxon>Ecdysozoa</taxon>
        <taxon>Nematoda</taxon>
        <taxon>Enoplea</taxon>
        <taxon>Dorylaimia</taxon>
        <taxon>Dioctophymatida</taxon>
        <taxon>Dioctophymatoidea</taxon>
        <taxon>Soboliphymatidae</taxon>
        <taxon>Soboliphyme</taxon>
    </lineage>
</organism>
<accession>A0A183IRA2</accession>
<evidence type="ECO:0000313" key="5">
    <source>
        <dbReference type="WBParaSite" id="SBAD_0000638701-mRNA-1"/>
    </source>
</evidence>
<reference evidence="3 4" key="2">
    <citation type="submission" date="2018-11" db="EMBL/GenBank/DDBJ databases">
        <authorList>
            <consortium name="Pathogen Informatics"/>
        </authorList>
    </citation>
    <scope>NUCLEOTIDE SEQUENCE [LARGE SCALE GENOMIC DNA]</scope>
</reference>